<protein>
    <submittedName>
        <fullName evidence="1">Uncharacterized protein</fullName>
    </submittedName>
</protein>
<keyword evidence="2" id="KW-1185">Reference proteome</keyword>
<reference evidence="1" key="1">
    <citation type="journal article" date="2020" name="Stud. Mycol.">
        <title>101 Dothideomycetes genomes: a test case for predicting lifestyles and emergence of pathogens.</title>
        <authorList>
            <person name="Haridas S."/>
            <person name="Albert R."/>
            <person name="Binder M."/>
            <person name="Bloem J."/>
            <person name="Labutti K."/>
            <person name="Salamov A."/>
            <person name="Andreopoulos B."/>
            <person name="Baker S."/>
            <person name="Barry K."/>
            <person name="Bills G."/>
            <person name="Bluhm B."/>
            <person name="Cannon C."/>
            <person name="Castanera R."/>
            <person name="Culley D."/>
            <person name="Daum C."/>
            <person name="Ezra D."/>
            <person name="Gonzalez J."/>
            <person name="Henrissat B."/>
            <person name="Kuo A."/>
            <person name="Liang C."/>
            <person name="Lipzen A."/>
            <person name="Lutzoni F."/>
            <person name="Magnuson J."/>
            <person name="Mondo S."/>
            <person name="Nolan M."/>
            <person name="Ohm R."/>
            <person name="Pangilinan J."/>
            <person name="Park H.-J."/>
            <person name="Ramirez L."/>
            <person name="Alfaro M."/>
            <person name="Sun H."/>
            <person name="Tritt A."/>
            <person name="Yoshinaga Y."/>
            <person name="Zwiers L.-H."/>
            <person name="Turgeon B."/>
            <person name="Goodwin S."/>
            <person name="Spatafora J."/>
            <person name="Crous P."/>
            <person name="Grigoriev I."/>
        </authorList>
    </citation>
    <scope>NUCLEOTIDE SEQUENCE</scope>
    <source>
        <strain evidence="1">CBS 525.71</strain>
    </source>
</reference>
<gene>
    <name evidence="1" type="ORF">BU25DRAFT_416957</name>
</gene>
<dbReference type="Proteomes" id="UP000799754">
    <property type="component" value="Unassembled WGS sequence"/>
</dbReference>
<name>A0ACB6SJI1_9PLEO</name>
<evidence type="ECO:0000313" key="2">
    <source>
        <dbReference type="Proteomes" id="UP000799754"/>
    </source>
</evidence>
<organism evidence="1 2">
    <name type="scientific">Macroventuria anomochaeta</name>
    <dbReference type="NCBI Taxonomy" id="301207"/>
    <lineage>
        <taxon>Eukaryota</taxon>
        <taxon>Fungi</taxon>
        <taxon>Dikarya</taxon>
        <taxon>Ascomycota</taxon>
        <taxon>Pezizomycotina</taxon>
        <taxon>Dothideomycetes</taxon>
        <taxon>Pleosporomycetidae</taxon>
        <taxon>Pleosporales</taxon>
        <taxon>Pleosporineae</taxon>
        <taxon>Didymellaceae</taxon>
        <taxon>Macroventuria</taxon>
    </lineage>
</organism>
<accession>A0ACB6SJI1</accession>
<evidence type="ECO:0000313" key="1">
    <source>
        <dbReference type="EMBL" id="KAF2633807.1"/>
    </source>
</evidence>
<dbReference type="EMBL" id="MU006701">
    <property type="protein sequence ID" value="KAF2633807.1"/>
    <property type="molecule type" value="Genomic_DNA"/>
</dbReference>
<proteinExistence type="predicted"/>
<sequence length="171" mass="19836">MGIECLQWFKKTSHAWVELSELRKAEKLLKDKRDEQACVQRAKEKVERENARIQERKEIDARKAERAHLKEQKDYEKASCTTQKGKRQLIQQQGAQKKQKCGDAAARSGVVPHKPPSAPLPTHNSRGRKTLQPCKYWYQTWSHRSIDYSTQESSCNSFCMWLNNLMCTGGQ</sequence>
<comment type="caution">
    <text evidence="1">The sequence shown here is derived from an EMBL/GenBank/DDBJ whole genome shotgun (WGS) entry which is preliminary data.</text>
</comment>